<dbReference type="InterPro" id="IPR021109">
    <property type="entry name" value="Peptidase_aspartic_dom_sf"/>
</dbReference>
<dbReference type="AlphaFoldDB" id="A0A5N6LJV4"/>
<evidence type="ECO:0000313" key="1">
    <source>
        <dbReference type="EMBL" id="KAD2171598.1"/>
    </source>
</evidence>
<sequence>MNRHDASSRRTNSLYQEDNIRVRVDVWDDGVVDEGDQRYQGGWDNENHDDGYGYQGHQHYDHPNLGYQEEEGDLGAPIIQIQIGEVKTNKALLDYGASVSILPGNIYDQYEFSPLHPVDITVVLADSTCRRPRGMLVGVAVKIREFCYPEDFLVLDYEPITKKEQPTVILGRPFLATANAQINCRDNTVSMTFGY</sequence>
<dbReference type="PANTHER" id="PTHR33067:SF32">
    <property type="entry name" value="ASPARTIC PEPTIDASE DDI1-TYPE DOMAIN-CONTAINING PROTEIN"/>
    <property type="match status" value="1"/>
</dbReference>
<organism evidence="1 2">
    <name type="scientific">Mikania micrantha</name>
    <name type="common">bitter vine</name>
    <dbReference type="NCBI Taxonomy" id="192012"/>
    <lineage>
        <taxon>Eukaryota</taxon>
        <taxon>Viridiplantae</taxon>
        <taxon>Streptophyta</taxon>
        <taxon>Embryophyta</taxon>
        <taxon>Tracheophyta</taxon>
        <taxon>Spermatophyta</taxon>
        <taxon>Magnoliopsida</taxon>
        <taxon>eudicotyledons</taxon>
        <taxon>Gunneridae</taxon>
        <taxon>Pentapetalae</taxon>
        <taxon>asterids</taxon>
        <taxon>campanulids</taxon>
        <taxon>Asterales</taxon>
        <taxon>Asteraceae</taxon>
        <taxon>Asteroideae</taxon>
        <taxon>Heliantheae alliance</taxon>
        <taxon>Eupatorieae</taxon>
        <taxon>Mikania</taxon>
    </lineage>
</organism>
<accession>A0A5N6LJV4</accession>
<evidence type="ECO:0000313" key="2">
    <source>
        <dbReference type="Proteomes" id="UP000326396"/>
    </source>
</evidence>
<reference evidence="1 2" key="1">
    <citation type="submission" date="2019-05" db="EMBL/GenBank/DDBJ databases">
        <title>Mikania micrantha, genome provides insights into the molecular mechanism of rapid growth.</title>
        <authorList>
            <person name="Liu B."/>
        </authorList>
    </citation>
    <scope>NUCLEOTIDE SEQUENCE [LARGE SCALE GENOMIC DNA]</scope>
    <source>
        <strain evidence="1">NLD-2019</strain>
        <tissue evidence="1">Leaf</tissue>
    </source>
</reference>
<dbReference type="EMBL" id="SZYD01000115">
    <property type="protein sequence ID" value="KAD2171598.1"/>
    <property type="molecule type" value="Genomic_DNA"/>
</dbReference>
<name>A0A5N6LJV4_9ASTR</name>
<dbReference type="PANTHER" id="PTHR33067">
    <property type="entry name" value="RNA-DIRECTED DNA POLYMERASE-RELATED"/>
    <property type="match status" value="1"/>
</dbReference>
<comment type="caution">
    <text evidence="1">The sequence shown here is derived from an EMBL/GenBank/DDBJ whole genome shotgun (WGS) entry which is preliminary data.</text>
</comment>
<dbReference type="CDD" id="cd00303">
    <property type="entry name" value="retropepsin_like"/>
    <property type="match status" value="1"/>
</dbReference>
<dbReference type="Gene3D" id="2.40.70.10">
    <property type="entry name" value="Acid Proteases"/>
    <property type="match status" value="1"/>
</dbReference>
<dbReference type="SUPFAM" id="SSF50630">
    <property type="entry name" value="Acid proteases"/>
    <property type="match status" value="1"/>
</dbReference>
<keyword evidence="2" id="KW-1185">Reference proteome</keyword>
<dbReference type="Proteomes" id="UP000326396">
    <property type="component" value="Unassembled WGS sequence"/>
</dbReference>
<protein>
    <recommendedName>
        <fullName evidence="3">Peptidase A2 domain-containing protein</fullName>
    </recommendedName>
</protein>
<proteinExistence type="predicted"/>
<evidence type="ECO:0008006" key="3">
    <source>
        <dbReference type="Google" id="ProtNLM"/>
    </source>
</evidence>
<gene>
    <name evidence="1" type="ORF">E3N88_41700</name>
</gene>
<dbReference type="OrthoDB" id="1434591at2759"/>